<keyword evidence="4 5" id="KW-0472">Membrane</keyword>
<keyword evidence="7" id="KW-1185">Reference proteome</keyword>
<name>A0A1T4WCL7_9BACT</name>
<evidence type="ECO:0000256" key="5">
    <source>
        <dbReference type="SAM" id="Phobius"/>
    </source>
</evidence>
<dbReference type="AlphaFoldDB" id="A0A1T4WCL7"/>
<dbReference type="STRING" id="1121442.SAMN02745702_01992"/>
<dbReference type="OrthoDB" id="9811701at2"/>
<proteinExistence type="predicted"/>
<feature type="transmembrane region" description="Helical" evidence="5">
    <location>
        <begin position="67"/>
        <end position="87"/>
    </location>
</feature>
<dbReference type="PANTHER" id="PTHR30249:SF16">
    <property type="entry name" value="INNER MEMBRANE PROTEIN"/>
    <property type="match status" value="1"/>
</dbReference>
<dbReference type="GO" id="GO:0016020">
    <property type="term" value="C:membrane"/>
    <property type="evidence" value="ECO:0007669"/>
    <property type="project" value="UniProtKB-SubCell"/>
</dbReference>
<feature type="transmembrane region" description="Helical" evidence="5">
    <location>
        <begin position="15"/>
        <end position="32"/>
    </location>
</feature>
<dbReference type="EMBL" id="FUYA01000006">
    <property type="protein sequence ID" value="SKA74665.1"/>
    <property type="molecule type" value="Genomic_DNA"/>
</dbReference>
<dbReference type="Proteomes" id="UP000189733">
    <property type="component" value="Unassembled WGS sequence"/>
</dbReference>
<evidence type="ECO:0000256" key="4">
    <source>
        <dbReference type="ARBA" id="ARBA00023136"/>
    </source>
</evidence>
<dbReference type="RefSeq" id="WP_078685270.1">
    <property type="nucleotide sequence ID" value="NZ_FUYA01000006.1"/>
</dbReference>
<keyword evidence="3 5" id="KW-1133">Transmembrane helix</keyword>
<evidence type="ECO:0000313" key="7">
    <source>
        <dbReference type="Proteomes" id="UP000189733"/>
    </source>
</evidence>
<gene>
    <name evidence="6" type="ORF">SAMN02745702_01992</name>
</gene>
<comment type="subcellular location">
    <subcellularLocation>
        <location evidence="1">Membrane</location>
        <topology evidence="1">Multi-pass membrane protein</topology>
    </subcellularLocation>
</comment>
<sequence length="236" mass="24941">MLNSFFSLSPLLKGAFWSVATIVLYWCARCVYRRKPRWWTSPLASAPFMLIALALALGVGYREYIAGTHWLVTMLGPVTVAFALPIFEQRSLIRRYWLILLVGVVIGDAIALASAWGLSQLLGLSDVLKLSLMPRSISTPFAMSVSGDIGGAPDLTAVFVVLTGVFGAALGQIMLAVLPLHSSLAKGALFGMGAHGAGVAQAQTIGHQEGAIASLVMILAGLSNVLFAPVLAQCLS</sequence>
<accession>A0A1T4WCL7</accession>
<dbReference type="InterPro" id="IPR007300">
    <property type="entry name" value="CidB/LrgB"/>
</dbReference>
<evidence type="ECO:0000256" key="2">
    <source>
        <dbReference type="ARBA" id="ARBA00022692"/>
    </source>
</evidence>
<feature type="transmembrane region" description="Helical" evidence="5">
    <location>
        <begin position="155"/>
        <end position="180"/>
    </location>
</feature>
<protein>
    <submittedName>
        <fullName evidence="6">TIGR00659 family protein</fullName>
    </submittedName>
</protein>
<feature type="transmembrane region" description="Helical" evidence="5">
    <location>
        <begin position="96"/>
        <end position="118"/>
    </location>
</feature>
<feature type="transmembrane region" description="Helical" evidence="5">
    <location>
        <begin position="44"/>
        <end position="61"/>
    </location>
</feature>
<evidence type="ECO:0000256" key="3">
    <source>
        <dbReference type="ARBA" id="ARBA00022989"/>
    </source>
</evidence>
<evidence type="ECO:0000256" key="1">
    <source>
        <dbReference type="ARBA" id="ARBA00004141"/>
    </source>
</evidence>
<organism evidence="6 7">
    <name type="scientific">Desulfobaculum bizertense DSM 18034</name>
    <dbReference type="NCBI Taxonomy" id="1121442"/>
    <lineage>
        <taxon>Bacteria</taxon>
        <taxon>Pseudomonadati</taxon>
        <taxon>Thermodesulfobacteriota</taxon>
        <taxon>Desulfovibrionia</taxon>
        <taxon>Desulfovibrionales</taxon>
        <taxon>Desulfovibrionaceae</taxon>
        <taxon>Desulfobaculum</taxon>
    </lineage>
</organism>
<dbReference type="PANTHER" id="PTHR30249">
    <property type="entry name" value="PUTATIVE SEROTONIN TRANSPORTER"/>
    <property type="match status" value="1"/>
</dbReference>
<keyword evidence="2 5" id="KW-0812">Transmembrane</keyword>
<evidence type="ECO:0000313" key="6">
    <source>
        <dbReference type="EMBL" id="SKA74665.1"/>
    </source>
</evidence>
<feature type="transmembrane region" description="Helical" evidence="5">
    <location>
        <begin position="211"/>
        <end position="232"/>
    </location>
</feature>
<reference evidence="6 7" key="1">
    <citation type="submission" date="2017-02" db="EMBL/GenBank/DDBJ databases">
        <authorList>
            <person name="Peterson S.W."/>
        </authorList>
    </citation>
    <scope>NUCLEOTIDE SEQUENCE [LARGE SCALE GENOMIC DNA]</scope>
    <source>
        <strain evidence="6 7">DSM 18034</strain>
    </source>
</reference>
<dbReference type="Pfam" id="PF04172">
    <property type="entry name" value="LrgB"/>
    <property type="match status" value="1"/>
</dbReference>